<dbReference type="InterPro" id="IPR011922">
    <property type="entry name" value="Cell_div_FtsL"/>
</dbReference>
<reference evidence="9 10" key="1">
    <citation type="submission" date="2018-12" db="EMBL/GenBank/DDBJ databases">
        <authorList>
            <person name="Chong R.A."/>
        </authorList>
    </citation>
    <scope>NUCLEOTIDE SEQUENCE [LARGE SCALE GENOMIC DNA]</scope>
    <source>
        <strain evidence="9 10">Hta</strain>
    </source>
</reference>
<dbReference type="GO" id="GO:0005886">
    <property type="term" value="C:plasma membrane"/>
    <property type="evidence" value="ECO:0007669"/>
    <property type="project" value="UniProtKB-SubCell"/>
</dbReference>
<dbReference type="Proteomes" id="UP000298773">
    <property type="component" value="Chromosome"/>
</dbReference>
<keyword evidence="7" id="KW-0131">Cell cycle</keyword>
<gene>
    <name evidence="9" type="ORF">D9V69_01105</name>
</gene>
<keyword evidence="6 8" id="KW-0472">Membrane</keyword>
<sequence>MKKKRHNLISIIKNDLFLNYKIHLILFIAIILSSLCVVMTVYQTRLLMIKEEKLFLIKQKQREQHSLLKKYT</sequence>
<accession>A0A4D6XUK7</accession>
<dbReference type="RefSeq" id="WP_158356502.1">
    <property type="nucleotide sequence ID" value="NZ_CP034873.1"/>
</dbReference>
<keyword evidence="3 9" id="KW-0132">Cell division</keyword>
<evidence type="ECO:0000256" key="7">
    <source>
        <dbReference type="ARBA" id="ARBA00023306"/>
    </source>
</evidence>
<evidence type="ECO:0000256" key="4">
    <source>
        <dbReference type="ARBA" id="ARBA00022692"/>
    </source>
</evidence>
<dbReference type="EMBL" id="CP034873">
    <property type="protein sequence ID" value="QCI21532.1"/>
    <property type="molecule type" value="Genomic_DNA"/>
</dbReference>
<dbReference type="GO" id="GO:0051301">
    <property type="term" value="P:cell division"/>
    <property type="evidence" value="ECO:0007669"/>
    <property type="project" value="UniProtKB-KW"/>
</dbReference>
<evidence type="ECO:0000256" key="8">
    <source>
        <dbReference type="SAM" id="Phobius"/>
    </source>
</evidence>
<evidence type="ECO:0000256" key="1">
    <source>
        <dbReference type="ARBA" id="ARBA00004401"/>
    </source>
</evidence>
<keyword evidence="2" id="KW-1003">Cell membrane</keyword>
<evidence type="ECO:0000256" key="2">
    <source>
        <dbReference type="ARBA" id="ARBA00022475"/>
    </source>
</evidence>
<keyword evidence="5 8" id="KW-1133">Transmembrane helix</keyword>
<evidence type="ECO:0000313" key="9">
    <source>
        <dbReference type="EMBL" id="QCI21532.1"/>
    </source>
</evidence>
<evidence type="ECO:0000256" key="5">
    <source>
        <dbReference type="ARBA" id="ARBA00022989"/>
    </source>
</evidence>
<name>A0A4D6XUK7_9GAMM</name>
<organism evidence="9 10">
    <name type="scientific">Buchnera aphidicola</name>
    <name type="common">Hyadaphis tataricae</name>
    <dbReference type="NCBI Taxonomy" id="1241859"/>
    <lineage>
        <taxon>Bacteria</taxon>
        <taxon>Pseudomonadati</taxon>
        <taxon>Pseudomonadota</taxon>
        <taxon>Gammaproteobacteria</taxon>
        <taxon>Enterobacterales</taxon>
        <taxon>Erwiniaceae</taxon>
        <taxon>Buchnera</taxon>
    </lineage>
</organism>
<evidence type="ECO:0000256" key="6">
    <source>
        <dbReference type="ARBA" id="ARBA00023136"/>
    </source>
</evidence>
<dbReference type="Pfam" id="PF04999">
    <property type="entry name" value="FtsL"/>
    <property type="match status" value="1"/>
</dbReference>
<protein>
    <submittedName>
        <fullName evidence="9">Cell division protein FtsL</fullName>
    </submittedName>
</protein>
<evidence type="ECO:0000313" key="10">
    <source>
        <dbReference type="Proteomes" id="UP000298773"/>
    </source>
</evidence>
<comment type="subcellular location">
    <subcellularLocation>
        <location evidence="1">Cell membrane</location>
        <topology evidence="1">Single-pass type II membrane protein</topology>
    </subcellularLocation>
</comment>
<proteinExistence type="predicted"/>
<feature type="transmembrane region" description="Helical" evidence="8">
    <location>
        <begin position="20"/>
        <end position="42"/>
    </location>
</feature>
<dbReference type="AlphaFoldDB" id="A0A4D6XUK7"/>
<evidence type="ECO:0000256" key="3">
    <source>
        <dbReference type="ARBA" id="ARBA00022618"/>
    </source>
</evidence>
<keyword evidence="4 8" id="KW-0812">Transmembrane</keyword>
<reference evidence="9 10" key="2">
    <citation type="submission" date="2019-05" db="EMBL/GenBank/DDBJ databases">
        <title>Genome evolution of the obligate endosymbiont Buchnera aphidicola.</title>
        <authorList>
            <person name="Moran N.A."/>
        </authorList>
    </citation>
    <scope>NUCLEOTIDE SEQUENCE [LARGE SCALE GENOMIC DNA]</scope>
    <source>
        <strain evidence="9 10">Hta</strain>
    </source>
</reference>